<feature type="transmembrane region" description="Helical" evidence="2">
    <location>
        <begin position="98"/>
        <end position="118"/>
    </location>
</feature>
<name>A0AAV9ZHW0_9AGAR</name>
<evidence type="ECO:0000313" key="3">
    <source>
        <dbReference type="EMBL" id="KAK6983943.1"/>
    </source>
</evidence>
<keyword evidence="4" id="KW-1185">Reference proteome</keyword>
<protein>
    <submittedName>
        <fullName evidence="3">Uncharacterized protein</fullName>
    </submittedName>
</protein>
<evidence type="ECO:0000313" key="4">
    <source>
        <dbReference type="Proteomes" id="UP001362999"/>
    </source>
</evidence>
<organism evidence="3 4">
    <name type="scientific">Favolaschia claudopus</name>
    <dbReference type="NCBI Taxonomy" id="2862362"/>
    <lineage>
        <taxon>Eukaryota</taxon>
        <taxon>Fungi</taxon>
        <taxon>Dikarya</taxon>
        <taxon>Basidiomycota</taxon>
        <taxon>Agaricomycotina</taxon>
        <taxon>Agaricomycetes</taxon>
        <taxon>Agaricomycetidae</taxon>
        <taxon>Agaricales</taxon>
        <taxon>Marasmiineae</taxon>
        <taxon>Mycenaceae</taxon>
        <taxon>Favolaschia</taxon>
    </lineage>
</organism>
<accession>A0AAV9ZHW0</accession>
<dbReference type="EMBL" id="JAWWNJ010000143">
    <property type="protein sequence ID" value="KAK6983943.1"/>
    <property type="molecule type" value="Genomic_DNA"/>
</dbReference>
<sequence>MSSLSSTSTTPADSPGQGGNTSDADLVESVLRDPVCADSVTDAGINEATVDERLGSPTSIRSSLHSRHSQHRIGVAPPVSMVPHYPDKQIGLLSSVRILFLGSYLNVLLVFIPITFMARFVQGNTSNELLPFTFLALLPTAKIFGTAMEGLTYRLNPHLGRFLRILAGNSIEFVSGVSIDAQRRIPGY</sequence>
<evidence type="ECO:0000256" key="1">
    <source>
        <dbReference type="SAM" id="MobiDB-lite"/>
    </source>
</evidence>
<keyword evidence="2" id="KW-0812">Transmembrane</keyword>
<keyword evidence="2" id="KW-1133">Transmembrane helix</keyword>
<keyword evidence="2" id="KW-0472">Membrane</keyword>
<evidence type="ECO:0000256" key="2">
    <source>
        <dbReference type="SAM" id="Phobius"/>
    </source>
</evidence>
<feature type="transmembrane region" description="Helical" evidence="2">
    <location>
        <begin position="130"/>
        <end position="151"/>
    </location>
</feature>
<comment type="caution">
    <text evidence="3">The sequence shown here is derived from an EMBL/GenBank/DDBJ whole genome shotgun (WGS) entry which is preliminary data.</text>
</comment>
<dbReference type="AlphaFoldDB" id="A0AAV9ZHW0"/>
<reference evidence="3 4" key="1">
    <citation type="journal article" date="2024" name="J Genomics">
        <title>Draft genome sequencing and assembly of Favolaschia claudopus CIRM-BRFM 2984 isolated from oak limbs.</title>
        <authorList>
            <person name="Navarro D."/>
            <person name="Drula E."/>
            <person name="Chaduli D."/>
            <person name="Cazenave R."/>
            <person name="Ahrendt S."/>
            <person name="Wang J."/>
            <person name="Lipzen A."/>
            <person name="Daum C."/>
            <person name="Barry K."/>
            <person name="Grigoriev I.V."/>
            <person name="Favel A."/>
            <person name="Rosso M.N."/>
            <person name="Martin F."/>
        </authorList>
    </citation>
    <scope>NUCLEOTIDE SEQUENCE [LARGE SCALE GENOMIC DNA]</scope>
    <source>
        <strain evidence="3 4">CIRM-BRFM 2984</strain>
    </source>
</reference>
<proteinExistence type="predicted"/>
<dbReference type="Proteomes" id="UP001362999">
    <property type="component" value="Unassembled WGS sequence"/>
</dbReference>
<feature type="compositionally biased region" description="Polar residues" evidence="1">
    <location>
        <begin position="1"/>
        <end position="12"/>
    </location>
</feature>
<feature type="region of interest" description="Disordered" evidence="1">
    <location>
        <begin position="1"/>
        <end position="24"/>
    </location>
</feature>
<gene>
    <name evidence="3" type="ORF">R3P38DRAFT_3108563</name>
</gene>